<dbReference type="Pfam" id="PF03690">
    <property type="entry name" value="MYG1_exonuc"/>
    <property type="match status" value="1"/>
</dbReference>
<proteinExistence type="predicted"/>
<dbReference type="InterPro" id="IPR003226">
    <property type="entry name" value="MYG1_exonuclease"/>
</dbReference>
<dbReference type="AlphaFoldDB" id="A0A975G6P1"/>
<dbReference type="Proteomes" id="UP000676169">
    <property type="component" value="Chromosome"/>
</dbReference>
<name>A0A975G6P1_9BACT</name>
<dbReference type="KEGG" id="lamb:KBB96_13870"/>
<gene>
    <name evidence="1" type="ORF">KBB96_13870</name>
</gene>
<accession>A0A975G6P1</accession>
<sequence length="283" mass="31507">MSISLILTHPGGAHKDELLACSLLAAVHGVPIERREPTQADLDDVAIAVVDVGGEHDPARNNFDHHQFPADHPPACALTLVLQHLGVYEDARKFCDWLEPAEWFDTRGPVSTAKWLGVDRDTLAKLNSPVDVTVLRRFAKARRLEPGNPIWELLRFIGEDLLDYLRNLRERLDFIAQHAELWDVGGTEVLFLPRTESMSEEPSAGLGRYLESIGKSASVAGLVYPDRRGSGYGLSRHNDSPLFDFTRIQEEHDVHFAHARGFVAKTSAAEQARLRELLAAARV</sequence>
<dbReference type="RefSeq" id="WP_211630042.1">
    <property type="nucleotide sequence ID" value="NZ_CP073100.1"/>
</dbReference>
<dbReference type="EMBL" id="CP073100">
    <property type="protein sequence ID" value="QUE49953.1"/>
    <property type="molecule type" value="Genomic_DNA"/>
</dbReference>
<organism evidence="1 2">
    <name type="scientific">Luteolibacter ambystomatis</name>
    <dbReference type="NCBI Taxonomy" id="2824561"/>
    <lineage>
        <taxon>Bacteria</taxon>
        <taxon>Pseudomonadati</taxon>
        <taxon>Verrucomicrobiota</taxon>
        <taxon>Verrucomicrobiia</taxon>
        <taxon>Verrucomicrobiales</taxon>
        <taxon>Verrucomicrobiaceae</taxon>
        <taxon>Luteolibacter</taxon>
    </lineage>
</organism>
<reference evidence="1" key="1">
    <citation type="submission" date="2021-04" db="EMBL/GenBank/DDBJ databases">
        <title>Luteolibacter sp. 32A isolated from the skin of an Anderson's salamander (Ambystoma andersonii).</title>
        <authorList>
            <person name="Spergser J."/>
            <person name="Busse H.-J."/>
        </authorList>
    </citation>
    <scope>NUCLEOTIDE SEQUENCE</scope>
    <source>
        <strain evidence="1">32A</strain>
    </source>
</reference>
<protein>
    <submittedName>
        <fullName evidence="1">MYG1 family protein</fullName>
    </submittedName>
</protein>
<evidence type="ECO:0000313" key="1">
    <source>
        <dbReference type="EMBL" id="QUE49953.1"/>
    </source>
</evidence>
<keyword evidence="2" id="KW-1185">Reference proteome</keyword>
<evidence type="ECO:0000313" key="2">
    <source>
        <dbReference type="Proteomes" id="UP000676169"/>
    </source>
</evidence>